<dbReference type="STRING" id="7102.A0A2A4J965"/>
<protein>
    <recommendedName>
        <fullName evidence="4">Palmitoyltransferase</fullName>
    </recommendedName>
</protein>
<keyword evidence="2" id="KW-0472">Membrane</keyword>
<name>A0A2A4J965_HELVI</name>
<feature type="transmembrane region" description="Helical" evidence="2">
    <location>
        <begin position="33"/>
        <end position="51"/>
    </location>
</feature>
<keyword evidence="2" id="KW-0812">Transmembrane</keyword>
<evidence type="ECO:0008006" key="4">
    <source>
        <dbReference type="Google" id="ProtNLM"/>
    </source>
</evidence>
<evidence type="ECO:0000256" key="2">
    <source>
        <dbReference type="SAM" id="Phobius"/>
    </source>
</evidence>
<dbReference type="AlphaFoldDB" id="A0A2A4J965"/>
<gene>
    <name evidence="3" type="ORF">B5V51_5714</name>
</gene>
<sequence length="300" mass="32194">MASRRVTRKWEVFAGRNRFWCDGRLMTAPHPGVFALTLALICGTCALHFAFDCPFLAARVSAAVPAAGAALSKGSFLHPCVLIRTRTPAAKTPAPTAALLCGPPPPRRLCSRPAFSDRCGVRRPRPAPHSPRVAHSKTCACRRGVFTVDVKDELPPTLVRALSAPRRPRPPRQPAAPRRWPASLHQKPVRGGNEPSLDLTPCRSGTPEPRRARARPRPRARAPSRRPRPPADAARRACAMLHDTTNDRRRAGPGQPDAAAPGGRAGARGARAWRRSGSDARCGRRGRAGGAARAGPAPSH</sequence>
<feature type="compositionally biased region" description="Low complexity" evidence="1">
    <location>
        <begin position="252"/>
        <end position="270"/>
    </location>
</feature>
<keyword evidence="2" id="KW-1133">Transmembrane helix</keyword>
<proteinExistence type="predicted"/>
<comment type="caution">
    <text evidence="3">The sequence shown here is derived from an EMBL/GenBank/DDBJ whole genome shotgun (WGS) entry which is preliminary data.</text>
</comment>
<dbReference type="EMBL" id="NWSH01002551">
    <property type="protein sequence ID" value="PCG68000.1"/>
    <property type="molecule type" value="Genomic_DNA"/>
</dbReference>
<feature type="region of interest" description="Disordered" evidence="1">
    <location>
        <begin position="159"/>
        <end position="300"/>
    </location>
</feature>
<evidence type="ECO:0000313" key="3">
    <source>
        <dbReference type="EMBL" id="PCG68000.1"/>
    </source>
</evidence>
<evidence type="ECO:0000256" key="1">
    <source>
        <dbReference type="SAM" id="MobiDB-lite"/>
    </source>
</evidence>
<feature type="compositionally biased region" description="Low complexity" evidence="1">
    <location>
        <begin position="290"/>
        <end position="300"/>
    </location>
</feature>
<accession>A0A2A4J965</accession>
<organism evidence="3">
    <name type="scientific">Heliothis virescens</name>
    <name type="common">Tobacco budworm moth</name>
    <dbReference type="NCBI Taxonomy" id="7102"/>
    <lineage>
        <taxon>Eukaryota</taxon>
        <taxon>Metazoa</taxon>
        <taxon>Ecdysozoa</taxon>
        <taxon>Arthropoda</taxon>
        <taxon>Hexapoda</taxon>
        <taxon>Insecta</taxon>
        <taxon>Pterygota</taxon>
        <taxon>Neoptera</taxon>
        <taxon>Endopterygota</taxon>
        <taxon>Lepidoptera</taxon>
        <taxon>Glossata</taxon>
        <taxon>Ditrysia</taxon>
        <taxon>Noctuoidea</taxon>
        <taxon>Noctuidae</taxon>
        <taxon>Heliothinae</taxon>
        <taxon>Heliothis</taxon>
    </lineage>
</organism>
<reference evidence="3" key="1">
    <citation type="submission" date="2017-09" db="EMBL/GenBank/DDBJ databases">
        <title>Contemporary evolution of a Lepidopteran species, Heliothis virescens, in response to modern agricultural practices.</title>
        <authorList>
            <person name="Fritz M.L."/>
            <person name="Deyonke A.M."/>
            <person name="Papanicolaou A."/>
            <person name="Micinski S."/>
            <person name="Westbrook J."/>
            <person name="Gould F."/>
        </authorList>
    </citation>
    <scope>NUCLEOTIDE SEQUENCE [LARGE SCALE GENOMIC DNA]</scope>
    <source>
        <strain evidence="3">HvINT-</strain>
        <tissue evidence="3">Whole body</tissue>
    </source>
</reference>
<feature type="compositionally biased region" description="Basic residues" evidence="1">
    <location>
        <begin position="212"/>
        <end position="228"/>
    </location>
</feature>